<keyword evidence="3 6" id="KW-0812">Transmembrane</keyword>
<evidence type="ECO:0000256" key="1">
    <source>
        <dbReference type="ARBA" id="ARBA00004651"/>
    </source>
</evidence>
<dbReference type="InterPro" id="IPR015414">
    <property type="entry name" value="TMEM64"/>
</dbReference>
<evidence type="ECO:0000256" key="6">
    <source>
        <dbReference type="RuleBase" id="RU366058"/>
    </source>
</evidence>
<dbReference type="PANTHER" id="PTHR12677:SF59">
    <property type="entry name" value="GOLGI APPARATUS MEMBRANE PROTEIN TVP38-RELATED"/>
    <property type="match status" value="1"/>
</dbReference>
<feature type="transmembrane region" description="Helical" evidence="6">
    <location>
        <begin position="37"/>
        <end position="60"/>
    </location>
</feature>
<evidence type="ECO:0000256" key="5">
    <source>
        <dbReference type="ARBA" id="ARBA00023136"/>
    </source>
</evidence>
<dbReference type="RefSeq" id="WP_067015578.1">
    <property type="nucleotide sequence ID" value="NZ_FLOB01000003.1"/>
</dbReference>
<keyword evidence="4 6" id="KW-1133">Transmembrane helix</keyword>
<dbReference type="PANTHER" id="PTHR12677">
    <property type="entry name" value="GOLGI APPARATUS MEMBRANE PROTEIN TVP38-RELATED"/>
    <property type="match status" value="1"/>
</dbReference>
<dbReference type="AlphaFoldDB" id="A0A1A8TCK8"/>
<evidence type="ECO:0000256" key="4">
    <source>
        <dbReference type="ARBA" id="ARBA00022989"/>
    </source>
</evidence>
<comment type="similarity">
    <text evidence="6">Belongs to the TVP38/TMEM64 family.</text>
</comment>
<organism evidence="8 9">
    <name type="scientific">Marinomonas spartinae</name>
    <dbReference type="NCBI Taxonomy" id="1792290"/>
    <lineage>
        <taxon>Bacteria</taxon>
        <taxon>Pseudomonadati</taxon>
        <taxon>Pseudomonadota</taxon>
        <taxon>Gammaproteobacteria</taxon>
        <taxon>Oceanospirillales</taxon>
        <taxon>Oceanospirillaceae</taxon>
        <taxon>Marinomonas</taxon>
    </lineage>
</organism>
<feature type="transmembrane region" description="Helical" evidence="6">
    <location>
        <begin position="186"/>
        <end position="205"/>
    </location>
</feature>
<dbReference type="GO" id="GO:0005886">
    <property type="term" value="C:plasma membrane"/>
    <property type="evidence" value="ECO:0007669"/>
    <property type="project" value="UniProtKB-SubCell"/>
</dbReference>
<feature type="transmembrane region" description="Helical" evidence="6">
    <location>
        <begin position="6"/>
        <end position="25"/>
    </location>
</feature>
<dbReference type="Proteomes" id="UP000092544">
    <property type="component" value="Unassembled WGS sequence"/>
</dbReference>
<dbReference type="OrthoDB" id="7348996at2"/>
<sequence length="222" mass="24221">MKWLKWVLVALLVALLLTGGLNPILEHLSDKNWLSQYLRYHGWTGHALVAIAAMLFVGLGGPRQAVAFMFGYIYGVTVGLLVAIGVCLLAAMGNYLAARMVFAHMLARRFPIRMHKFNQFASRAPFMKILTLRLLPVGSNLVTNLLSGSVGVPLPAFLGASVLGYFPQTLVFTLVGGGINAADHSMIYLSVGLSLLSFVLTGLIYRDHLKHKLSKLNVESNI</sequence>
<name>A0A1A8TCK8_9GAMM</name>
<dbReference type="EMBL" id="FLOB01000003">
    <property type="protein sequence ID" value="SBS30797.1"/>
    <property type="molecule type" value="Genomic_DNA"/>
</dbReference>
<evidence type="ECO:0000256" key="3">
    <source>
        <dbReference type="ARBA" id="ARBA00022692"/>
    </source>
</evidence>
<keyword evidence="2 6" id="KW-1003">Cell membrane</keyword>
<dbReference type="InterPro" id="IPR032816">
    <property type="entry name" value="VTT_dom"/>
</dbReference>
<evidence type="ECO:0000256" key="2">
    <source>
        <dbReference type="ARBA" id="ARBA00022475"/>
    </source>
</evidence>
<accession>A0A1A8TCK8</accession>
<comment type="caution">
    <text evidence="6">Lacks conserved residue(s) required for the propagation of feature annotation.</text>
</comment>
<dbReference type="Pfam" id="PF09335">
    <property type="entry name" value="VTT_dom"/>
    <property type="match status" value="1"/>
</dbReference>
<proteinExistence type="inferred from homology"/>
<evidence type="ECO:0000313" key="8">
    <source>
        <dbReference type="EMBL" id="SBS30797.1"/>
    </source>
</evidence>
<comment type="subcellular location">
    <subcellularLocation>
        <location evidence="1 6">Cell membrane</location>
        <topology evidence="1 6">Multi-pass membrane protein</topology>
    </subcellularLocation>
</comment>
<evidence type="ECO:0000313" key="9">
    <source>
        <dbReference type="Proteomes" id="UP000092544"/>
    </source>
</evidence>
<keyword evidence="5 6" id="KW-0472">Membrane</keyword>
<feature type="domain" description="VTT" evidence="7">
    <location>
        <begin position="62"/>
        <end position="176"/>
    </location>
</feature>
<dbReference type="STRING" id="1792290.MSP8886_01932"/>
<keyword evidence="9" id="KW-1185">Reference proteome</keyword>
<protein>
    <recommendedName>
        <fullName evidence="6">TVP38/TMEM64 family membrane protein</fullName>
    </recommendedName>
</protein>
<feature type="transmembrane region" description="Helical" evidence="6">
    <location>
        <begin position="72"/>
        <end position="98"/>
    </location>
</feature>
<reference evidence="8 9" key="1">
    <citation type="submission" date="2016-06" db="EMBL/GenBank/DDBJ databases">
        <authorList>
            <person name="Kjaerup R.B."/>
            <person name="Dalgaard T.S."/>
            <person name="Juul-Madsen H.R."/>
        </authorList>
    </citation>
    <scope>NUCLEOTIDE SEQUENCE [LARGE SCALE GENOMIC DNA]</scope>
    <source>
        <strain evidence="8 9">CECT 8886</strain>
    </source>
</reference>
<evidence type="ECO:0000259" key="7">
    <source>
        <dbReference type="Pfam" id="PF09335"/>
    </source>
</evidence>
<gene>
    <name evidence="8" type="ORF">MSP8886_01932</name>
</gene>